<keyword evidence="1" id="KW-0812">Transmembrane</keyword>
<organism evidence="2 3">
    <name type="scientific">Sporomusa acidovorans (strain ATCC 49682 / DSM 3132 / Mol)</name>
    <dbReference type="NCBI Taxonomy" id="1123286"/>
    <lineage>
        <taxon>Bacteria</taxon>
        <taxon>Bacillati</taxon>
        <taxon>Bacillota</taxon>
        <taxon>Negativicutes</taxon>
        <taxon>Selenomonadales</taxon>
        <taxon>Sporomusaceae</taxon>
        <taxon>Sporomusa</taxon>
    </lineage>
</organism>
<reference evidence="2" key="1">
    <citation type="submission" date="2024-05" db="EMBL/GenBank/DDBJ databases">
        <title>Isolation and characterization of Sporomusa carbonis sp. nov., a carboxydotrophic hydrogenogen in the genus of Sporomusa isolated from a charcoal burning pile.</title>
        <authorList>
            <person name="Boeer T."/>
            <person name="Rosenbaum F."/>
            <person name="Eysell L."/>
            <person name="Mueller V."/>
            <person name="Daniel R."/>
            <person name="Poehlein A."/>
        </authorList>
    </citation>
    <scope>NUCLEOTIDE SEQUENCE [LARGE SCALE GENOMIC DNA]</scope>
    <source>
        <strain evidence="2">DSM 3132</strain>
    </source>
</reference>
<feature type="transmembrane region" description="Helical" evidence="1">
    <location>
        <begin position="24"/>
        <end position="45"/>
    </location>
</feature>
<feature type="transmembrane region" description="Helical" evidence="1">
    <location>
        <begin position="90"/>
        <end position="111"/>
    </location>
</feature>
<keyword evidence="1" id="KW-0472">Membrane</keyword>
<name>A0ABZ3IY24_SPOA4</name>
<keyword evidence="3" id="KW-1185">Reference proteome</keyword>
<gene>
    <name evidence="2" type="ORF">SPACI_009720</name>
</gene>
<evidence type="ECO:0000313" key="2">
    <source>
        <dbReference type="EMBL" id="XFO70972.1"/>
    </source>
</evidence>
<sequence length="112" mass="11885">MIGILLTMISPATVTAMLGQNSGFFGMLMASIIGSITLIPGFIAFPLAKAVLDMGAGIQQVAIFVSTLMMVGVVTAPLERQFFNTKAMLLRNGMSFIFSFVVAYVLGQVMAL</sequence>
<dbReference type="Proteomes" id="UP000216052">
    <property type="component" value="Chromosome"/>
</dbReference>
<dbReference type="RefSeq" id="WP_211285183.1">
    <property type="nucleotide sequence ID" value="NZ_CP155571.1"/>
</dbReference>
<accession>A0ABZ3IY24</accession>
<evidence type="ECO:0000313" key="3">
    <source>
        <dbReference type="Proteomes" id="UP000216052"/>
    </source>
</evidence>
<protein>
    <recommendedName>
        <fullName evidence="4">Permease</fullName>
    </recommendedName>
</protein>
<feature type="transmembrane region" description="Helical" evidence="1">
    <location>
        <begin position="57"/>
        <end position="78"/>
    </location>
</feature>
<proteinExistence type="predicted"/>
<dbReference type="EMBL" id="CP155571">
    <property type="protein sequence ID" value="XFO70972.1"/>
    <property type="molecule type" value="Genomic_DNA"/>
</dbReference>
<keyword evidence="1" id="KW-1133">Transmembrane helix</keyword>
<evidence type="ECO:0008006" key="4">
    <source>
        <dbReference type="Google" id="ProtNLM"/>
    </source>
</evidence>
<evidence type="ECO:0000256" key="1">
    <source>
        <dbReference type="SAM" id="Phobius"/>
    </source>
</evidence>